<dbReference type="Proteomes" id="UP000429523">
    <property type="component" value="Unassembled WGS sequence"/>
</dbReference>
<feature type="region of interest" description="Disordered" evidence="2">
    <location>
        <begin position="652"/>
        <end position="671"/>
    </location>
</feature>
<dbReference type="Proteomes" id="UP000437068">
    <property type="component" value="Unassembled WGS sequence"/>
</dbReference>
<dbReference type="EMBL" id="QXGA01000147">
    <property type="protein sequence ID" value="KAE9151422.1"/>
    <property type="molecule type" value="Genomic_DNA"/>
</dbReference>
<dbReference type="EMBL" id="QXGC01000145">
    <property type="protein sequence ID" value="KAE9247567.1"/>
    <property type="molecule type" value="Genomic_DNA"/>
</dbReference>
<dbReference type="AlphaFoldDB" id="A0A6A3UL63"/>
<dbReference type="Proteomes" id="UP000440732">
    <property type="component" value="Unassembled WGS sequence"/>
</dbReference>
<evidence type="ECO:0000313" key="9">
    <source>
        <dbReference type="EMBL" id="KAE9247567.1"/>
    </source>
</evidence>
<reference evidence="11 12" key="1">
    <citation type="submission" date="2018-08" db="EMBL/GenBank/DDBJ databases">
        <title>Genomic investigation of the strawberry pathogen Phytophthora fragariae indicates pathogenicity is determined by transcriptional variation in three key races.</title>
        <authorList>
            <person name="Adams T.M."/>
            <person name="Armitage A.D."/>
            <person name="Sobczyk M.K."/>
            <person name="Bates H.J."/>
            <person name="Dunwell J.M."/>
            <person name="Nellist C.F."/>
            <person name="Harrison R.J."/>
        </authorList>
    </citation>
    <scope>NUCLEOTIDE SEQUENCE [LARGE SCALE GENOMIC DNA]</scope>
    <source>
        <strain evidence="10 13">A4</strain>
        <strain evidence="9 17">BC-23</strain>
        <strain evidence="8 12">NOV-27</strain>
        <strain evidence="7 14">NOV-5</strain>
        <strain evidence="6 15">NOV-71</strain>
        <strain evidence="3 11">NOV-9</strain>
        <strain evidence="5 18">ONT-3</strain>
        <strain evidence="4 16">SCRP245</strain>
    </source>
</reference>
<dbReference type="Proteomes" id="UP000433483">
    <property type="component" value="Unassembled WGS sequence"/>
</dbReference>
<dbReference type="EMBL" id="QXGF01000148">
    <property type="protein sequence ID" value="KAE8945681.1"/>
    <property type="molecule type" value="Genomic_DNA"/>
</dbReference>
<dbReference type="Proteomes" id="UP000441208">
    <property type="component" value="Unassembled WGS sequence"/>
</dbReference>
<evidence type="ECO:0000313" key="18">
    <source>
        <dbReference type="Proteomes" id="UP000488956"/>
    </source>
</evidence>
<proteinExistence type="predicted"/>
<evidence type="ECO:0000256" key="1">
    <source>
        <dbReference type="SAM" id="Coils"/>
    </source>
</evidence>
<dbReference type="EMBL" id="QXFZ01000039">
    <property type="protein sequence ID" value="KAE9137972.1"/>
    <property type="molecule type" value="Genomic_DNA"/>
</dbReference>
<evidence type="ECO:0000313" key="4">
    <source>
        <dbReference type="EMBL" id="KAE9024358.1"/>
    </source>
</evidence>
<evidence type="ECO:0000313" key="6">
    <source>
        <dbReference type="EMBL" id="KAE9137972.1"/>
    </source>
</evidence>
<evidence type="ECO:0000313" key="3">
    <source>
        <dbReference type="EMBL" id="KAE8945681.1"/>
    </source>
</evidence>
<accession>A0A6A3UL63</accession>
<feature type="compositionally biased region" description="Acidic residues" evidence="2">
    <location>
        <begin position="655"/>
        <end position="669"/>
    </location>
</feature>
<evidence type="ECO:0000313" key="7">
    <source>
        <dbReference type="EMBL" id="KAE9151422.1"/>
    </source>
</evidence>
<name>A0A6A3UL63_9STRA</name>
<evidence type="ECO:0000313" key="14">
    <source>
        <dbReference type="Proteomes" id="UP000440732"/>
    </source>
</evidence>
<evidence type="ECO:0000313" key="16">
    <source>
        <dbReference type="Proteomes" id="UP000460718"/>
    </source>
</evidence>
<gene>
    <name evidence="10" type="ORF">PF001_g4453</name>
    <name evidence="9" type="ORF">PF004_g4252</name>
    <name evidence="8" type="ORF">PF005_g4412</name>
    <name evidence="7" type="ORF">PF006_g4256</name>
    <name evidence="6" type="ORF">PF007_g1603</name>
    <name evidence="3" type="ORF">PF009_g4645</name>
    <name evidence="5" type="ORF">PF010_g4378</name>
    <name evidence="4" type="ORF">PF011_g3527</name>
</gene>
<feature type="compositionally biased region" description="Polar residues" evidence="2">
    <location>
        <begin position="693"/>
        <end position="711"/>
    </location>
</feature>
<evidence type="ECO:0000313" key="11">
    <source>
        <dbReference type="Proteomes" id="UP000429523"/>
    </source>
</evidence>
<dbReference type="EMBL" id="QXFW01000118">
    <property type="protein sequence ID" value="KAE9024358.1"/>
    <property type="molecule type" value="Genomic_DNA"/>
</dbReference>
<evidence type="ECO:0000313" key="17">
    <source>
        <dbReference type="Proteomes" id="UP000476176"/>
    </source>
</evidence>
<evidence type="ECO:0000313" key="13">
    <source>
        <dbReference type="Proteomes" id="UP000437068"/>
    </source>
</evidence>
<dbReference type="OrthoDB" id="70890at2759"/>
<evidence type="ECO:0000256" key="2">
    <source>
        <dbReference type="SAM" id="MobiDB-lite"/>
    </source>
</evidence>
<dbReference type="EMBL" id="QXFX01000152">
    <property type="protein sequence ID" value="KAE9128738.1"/>
    <property type="molecule type" value="Genomic_DNA"/>
</dbReference>
<sequence length="753" mass="87422">MAKEAMIAASTLSLKDAQRCFDKERRSFLRDLETLRQQLVKKDQTAARAAAAASAHTIQLKREIATLQAAISALEAERAKFQEQFTHTSSLLETALDQRQEDQTKLSRLNEKLRTLEKKHDEAVELVKNEAAANVRATQDERQALRARVEQLRGKLESERKEWQHVHRPMAEELQKCKMRLQLVDKELQDARYRERSSFQLKEKMGGEVTMYKRKVADLSTALQEALHGKSELKAEHSLMVRHMKDKWREVLRNHQHSKEQLRMLQEDYNGLFRSRTCIEQQNEQIYQAMKQMKVRHEQAMKAKEQECWEIEKKHKKISATCPHCLKTPEQKQQDEKIKLDAAREQTRLEVTKNLELERWDRFQDVNSKYLDTCKHLQTAIEENEVLRGKYKTVTAQHQELQETEQRLTSMLKETQAKLREINSKRDEETQQSEGTKKTMQDLVENLTSLTAVTADQSKKLQELEAAHLEERETLTEQIRNLESDKQSIAQDHEQLTQRYEEFLAQYELLKQEKSKHWNEIVEAQLSANLLIEEQAHTIDDLLQAKANGTYVSPSKQKLSSDHDRIDSSTLSKASIIAGDNVISTTEYTSLIAAIRQECEDLRDEVARQKARIRDERTTTKEGELLHEIKTLQLERQKLKRRLEEQALTIHELTLQEDEEEEEEGDEEQSCVCSNEHVGFDPGVSSCADSYPSPGSHSEGSSRRMSAQSYRYPQREPSVGFWLPPTQDKRLPNHPRSRSPLKQDELSDVLSTS</sequence>
<feature type="coiled-coil region" evidence="1">
    <location>
        <begin position="287"/>
        <end position="314"/>
    </location>
</feature>
<organism evidence="7 14">
    <name type="scientific">Phytophthora fragariae</name>
    <dbReference type="NCBI Taxonomy" id="53985"/>
    <lineage>
        <taxon>Eukaryota</taxon>
        <taxon>Sar</taxon>
        <taxon>Stramenopiles</taxon>
        <taxon>Oomycota</taxon>
        <taxon>Peronosporomycetes</taxon>
        <taxon>Peronosporales</taxon>
        <taxon>Peronosporaceae</taxon>
        <taxon>Phytophthora</taxon>
    </lineage>
</organism>
<dbReference type="Proteomes" id="UP000476176">
    <property type="component" value="Unassembled WGS sequence"/>
</dbReference>
<dbReference type="Proteomes" id="UP000460718">
    <property type="component" value="Unassembled WGS sequence"/>
</dbReference>
<dbReference type="Proteomes" id="UP000488956">
    <property type="component" value="Unassembled WGS sequence"/>
</dbReference>
<feature type="coiled-coil region" evidence="1">
    <location>
        <begin position="57"/>
        <end position="162"/>
    </location>
</feature>
<dbReference type="EMBL" id="QXGE01000155">
    <property type="protein sequence ID" value="KAE9322320.1"/>
    <property type="molecule type" value="Genomic_DNA"/>
</dbReference>
<keyword evidence="12" id="KW-1185">Reference proteome</keyword>
<dbReference type="EMBL" id="QXGB01000143">
    <property type="protein sequence ID" value="KAE9228167.1"/>
    <property type="molecule type" value="Genomic_DNA"/>
</dbReference>
<evidence type="ECO:0000313" key="15">
    <source>
        <dbReference type="Proteomes" id="UP000441208"/>
    </source>
</evidence>
<keyword evidence="1" id="KW-0175">Coiled coil</keyword>
<evidence type="ECO:0000313" key="12">
    <source>
        <dbReference type="Proteomes" id="UP000433483"/>
    </source>
</evidence>
<evidence type="ECO:0000313" key="10">
    <source>
        <dbReference type="EMBL" id="KAE9322320.1"/>
    </source>
</evidence>
<feature type="region of interest" description="Disordered" evidence="2">
    <location>
        <begin position="681"/>
        <end position="753"/>
    </location>
</feature>
<protein>
    <submittedName>
        <fullName evidence="7">Uncharacterized protein</fullName>
    </submittedName>
</protein>
<evidence type="ECO:0000313" key="8">
    <source>
        <dbReference type="EMBL" id="KAE9228167.1"/>
    </source>
</evidence>
<comment type="caution">
    <text evidence="7">The sequence shown here is derived from an EMBL/GenBank/DDBJ whole genome shotgun (WGS) entry which is preliminary data.</text>
</comment>
<feature type="coiled-coil region" evidence="1">
    <location>
        <begin position="384"/>
        <end position="432"/>
    </location>
</feature>
<evidence type="ECO:0000313" key="5">
    <source>
        <dbReference type="EMBL" id="KAE9128738.1"/>
    </source>
</evidence>
<feature type="coiled-coil region" evidence="1">
    <location>
        <begin position="461"/>
        <end position="513"/>
    </location>
</feature>